<name>A0A9X0U4V1_9BACT</name>
<keyword evidence="1 4" id="KW-0378">Hydrolase</keyword>
<feature type="chain" id="PRO_5040735926" evidence="2">
    <location>
        <begin position="22"/>
        <end position="290"/>
    </location>
</feature>
<keyword evidence="5" id="KW-1185">Reference proteome</keyword>
<feature type="signal peptide" evidence="2">
    <location>
        <begin position="1"/>
        <end position="21"/>
    </location>
</feature>
<keyword evidence="2" id="KW-0732">Signal</keyword>
<organism evidence="4 5">
    <name type="scientific">Tunturiibacter gelidiferens</name>
    <dbReference type="NCBI Taxonomy" id="3069689"/>
    <lineage>
        <taxon>Bacteria</taxon>
        <taxon>Pseudomonadati</taxon>
        <taxon>Acidobacteriota</taxon>
        <taxon>Terriglobia</taxon>
        <taxon>Terriglobales</taxon>
        <taxon>Acidobacteriaceae</taxon>
        <taxon>Tunturiibacter</taxon>
    </lineage>
</organism>
<dbReference type="Proteomes" id="UP000535182">
    <property type="component" value="Unassembled WGS sequence"/>
</dbReference>
<protein>
    <submittedName>
        <fullName evidence="4">Endo-1,4-beta-xylanase</fullName>
        <ecNumber evidence="4">3.2.1.8</ecNumber>
    </submittedName>
</protein>
<sequence length="290" mass="31064">MKRFFRVGGMALGLIAMTALGQSANGHLTVQLWANSAPDSQGSTPETMRVAPEGDHVITHVDQPSITVYLPGADKATGAGVVVIPGGGHSELWIDHEGYAVAEYLSSHGVAAFVLKYRLAREKGSTYTVEGTELGDVQRAIRTVRSRSEEWGVDKARIGVIGFSAGGELAALASTRSDSGKQDAADAVDHVSSRPDFQALIYPGLPHDSRLTADTPKAFLACGAMDQARISQGLAEYYLALARLKVPTELHIYAGTGHGFGIRSNNPKPVADWPELFLDWMATEKLLRHT</sequence>
<dbReference type="RefSeq" id="WP_260698277.1">
    <property type="nucleotide sequence ID" value="NZ_JACHEB010000006.1"/>
</dbReference>
<dbReference type="GO" id="GO:0031176">
    <property type="term" value="F:endo-1,4-beta-xylanase activity"/>
    <property type="evidence" value="ECO:0007669"/>
    <property type="project" value="UniProtKB-EC"/>
</dbReference>
<dbReference type="AlphaFoldDB" id="A0A9X0U4V1"/>
<dbReference type="InterPro" id="IPR029058">
    <property type="entry name" value="AB_hydrolase_fold"/>
</dbReference>
<dbReference type="PANTHER" id="PTHR48081:SF6">
    <property type="entry name" value="PEPTIDASE S9 PROLYL OLIGOPEPTIDASE CATALYTIC DOMAIN-CONTAINING PROTEIN"/>
    <property type="match status" value="1"/>
</dbReference>
<dbReference type="SUPFAM" id="SSF53474">
    <property type="entry name" value="alpha/beta-Hydrolases"/>
    <property type="match status" value="1"/>
</dbReference>
<evidence type="ECO:0000259" key="3">
    <source>
        <dbReference type="Pfam" id="PF20434"/>
    </source>
</evidence>
<evidence type="ECO:0000256" key="2">
    <source>
        <dbReference type="SAM" id="SignalP"/>
    </source>
</evidence>
<dbReference type="EMBL" id="JACHEB010000006">
    <property type="protein sequence ID" value="MBB5329350.1"/>
    <property type="molecule type" value="Genomic_DNA"/>
</dbReference>
<proteinExistence type="predicted"/>
<reference evidence="4 5" key="1">
    <citation type="submission" date="2020-08" db="EMBL/GenBank/DDBJ databases">
        <title>Genomic Encyclopedia of Type Strains, Phase IV (KMG-V): Genome sequencing to study the core and pangenomes of soil and plant-associated prokaryotes.</title>
        <authorList>
            <person name="Whitman W."/>
        </authorList>
    </citation>
    <scope>NUCLEOTIDE SEQUENCE [LARGE SCALE GENOMIC DNA]</scope>
    <source>
        <strain evidence="4 5">X5P2</strain>
    </source>
</reference>
<gene>
    <name evidence="4" type="ORF">HDF14_002968</name>
</gene>
<accession>A0A9X0U4V1</accession>
<feature type="domain" description="BD-FAE-like" evidence="3">
    <location>
        <begin position="68"/>
        <end position="183"/>
    </location>
</feature>
<dbReference type="InterPro" id="IPR050300">
    <property type="entry name" value="GDXG_lipolytic_enzyme"/>
</dbReference>
<keyword evidence="4" id="KW-0326">Glycosidase</keyword>
<evidence type="ECO:0000256" key="1">
    <source>
        <dbReference type="ARBA" id="ARBA00022801"/>
    </source>
</evidence>
<dbReference type="PANTHER" id="PTHR48081">
    <property type="entry name" value="AB HYDROLASE SUPERFAMILY PROTEIN C4A8.06C"/>
    <property type="match status" value="1"/>
</dbReference>
<comment type="caution">
    <text evidence="4">The sequence shown here is derived from an EMBL/GenBank/DDBJ whole genome shotgun (WGS) entry which is preliminary data.</text>
</comment>
<dbReference type="EC" id="3.2.1.8" evidence="4"/>
<dbReference type="Gene3D" id="3.40.50.1820">
    <property type="entry name" value="alpha/beta hydrolase"/>
    <property type="match status" value="1"/>
</dbReference>
<dbReference type="Pfam" id="PF20434">
    <property type="entry name" value="BD-FAE"/>
    <property type="match status" value="1"/>
</dbReference>
<evidence type="ECO:0000313" key="5">
    <source>
        <dbReference type="Proteomes" id="UP000535182"/>
    </source>
</evidence>
<dbReference type="InterPro" id="IPR049492">
    <property type="entry name" value="BD-FAE-like_dom"/>
</dbReference>
<evidence type="ECO:0000313" key="4">
    <source>
        <dbReference type="EMBL" id="MBB5329350.1"/>
    </source>
</evidence>